<organism evidence="1 2">
    <name type="scientific">Spiromyces aspiralis</name>
    <dbReference type="NCBI Taxonomy" id="68401"/>
    <lineage>
        <taxon>Eukaryota</taxon>
        <taxon>Fungi</taxon>
        <taxon>Fungi incertae sedis</taxon>
        <taxon>Zoopagomycota</taxon>
        <taxon>Kickxellomycotina</taxon>
        <taxon>Kickxellomycetes</taxon>
        <taxon>Kickxellales</taxon>
        <taxon>Kickxellaceae</taxon>
        <taxon>Spiromyces</taxon>
    </lineage>
</organism>
<evidence type="ECO:0000313" key="2">
    <source>
        <dbReference type="Proteomes" id="UP001145114"/>
    </source>
</evidence>
<dbReference type="Proteomes" id="UP001145114">
    <property type="component" value="Unassembled WGS sequence"/>
</dbReference>
<keyword evidence="2" id="KW-1185">Reference proteome</keyword>
<name>A0ACC1HB57_9FUNG</name>
<gene>
    <name evidence="1" type="ORF">EV182_005645</name>
</gene>
<accession>A0ACC1HB57</accession>
<reference evidence="1" key="1">
    <citation type="submission" date="2022-06" db="EMBL/GenBank/DDBJ databases">
        <title>Phylogenomic reconstructions and comparative analyses of Kickxellomycotina fungi.</title>
        <authorList>
            <person name="Reynolds N.K."/>
            <person name="Stajich J.E."/>
            <person name="Barry K."/>
            <person name="Grigoriev I.V."/>
            <person name="Crous P."/>
            <person name="Smith M.E."/>
        </authorList>
    </citation>
    <scope>NUCLEOTIDE SEQUENCE</scope>
    <source>
        <strain evidence="1">RSA 2271</strain>
    </source>
</reference>
<proteinExistence type="predicted"/>
<evidence type="ECO:0000313" key="1">
    <source>
        <dbReference type="EMBL" id="KAJ1673230.1"/>
    </source>
</evidence>
<protein>
    <submittedName>
        <fullName evidence="1">Uncharacterized protein</fullName>
    </submittedName>
</protein>
<feature type="non-terminal residue" evidence="1">
    <location>
        <position position="409"/>
    </location>
</feature>
<comment type="caution">
    <text evidence="1">The sequence shown here is derived from an EMBL/GenBank/DDBJ whole genome shotgun (WGS) entry which is preliminary data.</text>
</comment>
<sequence length="409" mass="43055">MTATNVQRPAPIEVPTDKAVMETIFEESGMTSTAESKEAGATLQISPKTAAYMSLVAREEQRVVRSPHPGQGQGSPNSVLPSHIDSQGGNAQQDSPSFESTPRSDQPKEGSIDCNDKPKPSSRKRHSLLKRFSALAIGKLHLGRRSNPSIIKDKPTTNEANGVIKTGEKVPPSFDRPQTEQQSQLPAQLTAHEVVADKSQAVAQEGGTLNFLMMPRSSMPGGNSRGQDVAHAKDSGATVTSGPEGGAAPAAEAPKETSTDIVVAEDVLVKGAKLSLEAMGAINDGTQPILATPTRRASVVDSQIVVLTKSPLAQQHTPRDGAMTSQPDTLRAPQQKADVADLTQLQQERAAANTSSGIESPPSKSALPTTTNMDNAQDESVASVPAESFVGNATNGELDQQNLQSQQQQ</sequence>
<dbReference type="EMBL" id="JAMZIH010007216">
    <property type="protein sequence ID" value="KAJ1673230.1"/>
    <property type="molecule type" value="Genomic_DNA"/>
</dbReference>